<dbReference type="Pfam" id="PF00756">
    <property type="entry name" value="Esterase"/>
    <property type="match status" value="1"/>
</dbReference>
<dbReference type="InterPro" id="IPR050583">
    <property type="entry name" value="Mycobacterial_A85_antigen"/>
</dbReference>
<reference evidence="1 2" key="1">
    <citation type="journal article" date="2015" name="Genome Announc.">
        <title>Expanding the biotechnology potential of lactobacilli through comparative genomics of 213 strains and associated genera.</title>
        <authorList>
            <person name="Sun Z."/>
            <person name="Harris H.M."/>
            <person name="McCann A."/>
            <person name="Guo C."/>
            <person name="Argimon S."/>
            <person name="Zhang W."/>
            <person name="Yang X."/>
            <person name="Jeffery I.B."/>
            <person name="Cooney J.C."/>
            <person name="Kagawa T.F."/>
            <person name="Liu W."/>
            <person name="Song Y."/>
            <person name="Salvetti E."/>
            <person name="Wrobel A."/>
            <person name="Rasinkangas P."/>
            <person name="Parkhill J."/>
            <person name="Rea M.C."/>
            <person name="O'Sullivan O."/>
            <person name="Ritari J."/>
            <person name="Douillard F.P."/>
            <person name="Paul Ross R."/>
            <person name="Yang R."/>
            <person name="Briner A.E."/>
            <person name="Felis G.E."/>
            <person name="de Vos W.M."/>
            <person name="Barrangou R."/>
            <person name="Klaenhammer T.R."/>
            <person name="Caufield P.W."/>
            <person name="Cui Y."/>
            <person name="Zhang H."/>
            <person name="O'Toole P.W."/>
        </authorList>
    </citation>
    <scope>NUCLEOTIDE SEQUENCE [LARGE SCALE GENOMIC DNA]</scope>
    <source>
        <strain evidence="1 2">ATCC 27304</strain>
    </source>
</reference>
<evidence type="ECO:0000313" key="1">
    <source>
        <dbReference type="EMBL" id="KRN30008.1"/>
    </source>
</evidence>
<dbReference type="SUPFAM" id="SSF53474">
    <property type="entry name" value="alpha/beta-Hydrolases"/>
    <property type="match status" value="1"/>
</dbReference>
<dbReference type="PATRIC" id="fig|1618.3.peg.277"/>
<dbReference type="InterPro" id="IPR029058">
    <property type="entry name" value="AB_hydrolase_fold"/>
</dbReference>
<organism evidence="1 2">
    <name type="scientific">Liquorilactobacillus mali</name>
    <dbReference type="NCBI Taxonomy" id="1618"/>
    <lineage>
        <taxon>Bacteria</taxon>
        <taxon>Bacillati</taxon>
        <taxon>Bacillota</taxon>
        <taxon>Bacilli</taxon>
        <taxon>Lactobacillales</taxon>
        <taxon>Lactobacillaceae</taxon>
        <taxon>Liquorilactobacillus</taxon>
    </lineage>
</organism>
<dbReference type="Gene3D" id="3.40.50.1820">
    <property type="entry name" value="alpha/beta hydrolase"/>
    <property type="match status" value="1"/>
</dbReference>
<evidence type="ECO:0000313" key="2">
    <source>
        <dbReference type="Proteomes" id="UP000051727"/>
    </source>
</evidence>
<dbReference type="PANTHER" id="PTHR48098:SF1">
    <property type="entry name" value="DIACYLGLYCEROL ACYLTRANSFERASE_MYCOLYLTRANSFERASE AG85A"/>
    <property type="match status" value="1"/>
</dbReference>
<dbReference type="AlphaFoldDB" id="A0A0R2FND4"/>
<accession>A0A0R2FND4</accession>
<dbReference type="GO" id="GO:0016747">
    <property type="term" value="F:acyltransferase activity, transferring groups other than amino-acyl groups"/>
    <property type="evidence" value="ECO:0007669"/>
    <property type="project" value="TreeGrafter"/>
</dbReference>
<dbReference type="InterPro" id="IPR000801">
    <property type="entry name" value="Esterase-like"/>
</dbReference>
<proteinExistence type="predicted"/>
<gene>
    <name evidence="1" type="ORF">IV36_GL000277</name>
</gene>
<dbReference type="PANTHER" id="PTHR48098">
    <property type="entry name" value="ENTEROCHELIN ESTERASE-RELATED"/>
    <property type="match status" value="1"/>
</dbReference>
<dbReference type="Proteomes" id="UP000051727">
    <property type="component" value="Unassembled WGS sequence"/>
</dbReference>
<protein>
    <submittedName>
        <fullName evidence="1">Esterase</fullName>
    </submittedName>
</protein>
<comment type="caution">
    <text evidence="1">The sequence shown here is derived from an EMBL/GenBank/DDBJ whole genome shotgun (WGS) entry which is preliminary data.</text>
</comment>
<dbReference type="RefSeq" id="WP_056991316.1">
    <property type="nucleotide sequence ID" value="NZ_JQAR01000010.1"/>
</dbReference>
<name>A0A0R2FND4_9LACO</name>
<sequence length="250" mass="28804">MLSHIDFYSNCLKMKTGINVLLPDEPQGPLTVLVLLHGLGDDESSWVTQTPLERYVGQESLAVIIPRAERSYYQNGLAGQKYFDYICIELLAKCRGWFNLSRDMEHTFIGGLSMGGFGAAKAVLLHPEIYKSAFLISASLNMLQSWERNKEREMWYKTLFGSLQKLKNSENDLFSLIENGDKTTIKPYIWQLCGRDDPFYQENYSFSKHLKENGYKNLFVEVEGNHSWEVWDKAIIKVIAEIRELISEPE</sequence>
<dbReference type="EMBL" id="JQAR01000010">
    <property type="protein sequence ID" value="KRN30008.1"/>
    <property type="molecule type" value="Genomic_DNA"/>
</dbReference>
<dbReference type="OrthoDB" id="9803578at2"/>
<dbReference type="STRING" id="1618.IV36_GL000277"/>